<keyword evidence="5 19" id="KW-0732">Signal</keyword>
<evidence type="ECO:0000256" key="3">
    <source>
        <dbReference type="ARBA" id="ARBA00022679"/>
    </source>
</evidence>
<keyword evidence="3 20" id="KW-0808">Transferase</keyword>
<dbReference type="Pfam" id="PF21114">
    <property type="entry name" value="DDR1-2_DS-like"/>
    <property type="match status" value="1"/>
</dbReference>
<dbReference type="FunFam" id="2.60.120.260:FF:000007">
    <property type="entry name" value="Discoidin domain receptor tyrosine kinase 1"/>
    <property type="match status" value="1"/>
</dbReference>
<dbReference type="GO" id="GO:0005518">
    <property type="term" value="F:collagen binding"/>
    <property type="evidence" value="ECO:0007669"/>
    <property type="project" value="TreeGrafter"/>
</dbReference>
<name>A0A7R8CDB8_LEPSM</name>
<dbReference type="SMART" id="SM00231">
    <property type="entry name" value="FA58C"/>
    <property type="match status" value="1"/>
</dbReference>
<organism evidence="20 21">
    <name type="scientific">Lepeophtheirus salmonis</name>
    <name type="common">Salmon louse</name>
    <name type="synonym">Caligus salmonis</name>
    <dbReference type="NCBI Taxonomy" id="72036"/>
    <lineage>
        <taxon>Eukaryota</taxon>
        <taxon>Metazoa</taxon>
        <taxon>Ecdysozoa</taxon>
        <taxon>Arthropoda</taxon>
        <taxon>Crustacea</taxon>
        <taxon>Multicrustacea</taxon>
        <taxon>Hexanauplia</taxon>
        <taxon>Copepoda</taxon>
        <taxon>Siphonostomatoida</taxon>
        <taxon>Caligidae</taxon>
        <taxon>Lepeophtheirus</taxon>
    </lineage>
</organism>
<feature type="transmembrane region" description="Helical" evidence="18">
    <location>
        <begin position="400"/>
        <end position="423"/>
    </location>
</feature>
<dbReference type="InterPro" id="IPR001245">
    <property type="entry name" value="Ser-Thr/Tyr_kinase_cat_dom"/>
</dbReference>
<dbReference type="PROSITE" id="PS00109">
    <property type="entry name" value="PROTEIN_KINASE_TYR"/>
    <property type="match status" value="1"/>
</dbReference>
<evidence type="ECO:0000256" key="7">
    <source>
        <dbReference type="ARBA" id="ARBA00022777"/>
    </source>
</evidence>
<evidence type="ECO:0000256" key="15">
    <source>
        <dbReference type="ARBA" id="ARBA00051243"/>
    </source>
</evidence>
<keyword evidence="9 18" id="KW-1133">Transmembrane helix</keyword>
<evidence type="ECO:0000256" key="1">
    <source>
        <dbReference type="ARBA" id="ARBA00004251"/>
    </source>
</evidence>
<evidence type="ECO:0000256" key="19">
    <source>
        <dbReference type="SAM" id="SignalP"/>
    </source>
</evidence>
<dbReference type="PRINTS" id="PR00109">
    <property type="entry name" value="TYRKINASE"/>
</dbReference>
<evidence type="ECO:0000256" key="14">
    <source>
        <dbReference type="ARBA" id="ARBA00023180"/>
    </source>
</evidence>
<evidence type="ECO:0000256" key="8">
    <source>
        <dbReference type="ARBA" id="ARBA00022840"/>
    </source>
</evidence>
<dbReference type="InterPro" id="IPR008266">
    <property type="entry name" value="Tyr_kinase_AS"/>
</dbReference>
<sequence length="1003" mass="112364">MRVFLSFMMIFFCVRTTDQVDIDICHAKLGLKDGRIPDSALKASSSHDPPSVGPQNARLHSDSGGGAWCPERAISQETIGEEYLEIDLGSLTIITGILSQGRFGNGRGQEYAEAYKIHYTRAGMTDFKEYRDSLGRTILPGNVNTYNVANNTLLPSIFADKIRLFPYSEHTRTVCMRVELLGCLFTEGVLAYSIPQGMVRGSVLELMDHTYDGQEDSLTGELSGGLGQLVDGRYGNDNFKSLGENGHMKGYDWIGWKKKGNSFNMMFNFDTMRTFHTVDIHANNHFTKDISVFSKAKIYFSNEEGKFADDRVGEHGQYVMIQLTFDKKWILISEVTFRSEPRAQILFTEPPPQVYEDIHHRNDYRDEIHLNIEGKDFDLRNHGNNKSPSSPPTDASTDQAGILIGTLITFIAILLAGIAYVSYRNSRRNSDKTTPTHHPILSSKFADHFFGASDSQGAAERRRRGRNGGGNNNNKNDTIYEEPSALYSAAGFLSLNRKFSTDPLSEDGSDDYAEPNALIPVTENPYASTTLTKKSLIRNDDILSSRPLVKPASLPISHYSRPLSPTSKIPGSPSGGSNSTLQNTSIHSNNNPPNINTPPSTSSRFSPNNKHGGLLRAPPNRGTTTSNNTVTEGDEACFDENTTTPTRYNLPDLNKLYAQINENKNDSLVLGAQCPLDRKPLGEGQFGGCDTSTRSDFEHEARILTTLTDPNLVRVIMWRKPRSRKSPGVPTLSYGCLIYLAAQIASGMKYLESLNFVHRDLATRNVLVDVTARGIVLKISDFGMSRSMYKNDYYKSQAGCLLPIRWMAWESVLMGKFTTKSDVWSFAVTLWEILTFAREQPFESLSDDKVIASLSSVYQNGVSLVHLPTPYGCPREVRDLMTECWQREESERPSFQEIHLFLQRKNLGYSPSHDISFLNKKMLDDTGGCGGDDLKFCFLKSLIGERVVIWETIRFIITKYLHILHTHKKKRFPLLAIFMIYTSTTLSKNGKVLSKEKKRNEIC</sequence>
<dbReference type="Pfam" id="PF07714">
    <property type="entry name" value="PK_Tyr_Ser-Thr"/>
    <property type="match status" value="1"/>
</dbReference>
<dbReference type="Gene3D" id="1.10.510.10">
    <property type="entry name" value="Transferase(Phosphotransferase) domain 1"/>
    <property type="match status" value="1"/>
</dbReference>
<dbReference type="PROSITE" id="PS01286">
    <property type="entry name" value="FA58C_2"/>
    <property type="match status" value="1"/>
</dbReference>
<dbReference type="InterPro" id="IPR020635">
    <property type="entry name" value="Tyr_kinase_cat_dom"/>
</dbReference>
<dbReference type="GO" id="GO:0005524">
    <property type="term" value="F:ATP binding"/>
    <property type="evidence" value="ECO:0007669"/>
    <property type="project" value="UniProtKB-KW"/>
</dbReference>
<keyword evidence="11" id="KW-0829">Tyrosine-protein kinase</keyword>
<dbReference type="InterPro" id="IPR008979">
    <property type="entry name" value="Galactose-bd-like_sf"/>
</dbReference>
<evidence type="ECO:0000313" key="20">
    <source>
        <dbReference type="EMBL" id="CAF2778223.1"/>
    </source>
</evidence>
<dbReference type="InterPro" id="IPR050122">
    <property type="entry name" value="RTK"/>
</dbReference>
<dbReference type="InterPro" id="IPR000421">
    <property type="entry name" value="FA58C"/>
</dbReference>
<feature type="compositionally biased region" description="Polar residues" evidence="17">
    <location>
        <begin position="621"/>
        <end position="631"/>
    </location>
</feature>
<protein>
    <submittedName>
        <fullName evidence="20">DDR2</fullName>
        <ecNumber evidence="20">2.7.10.1</ecNumber>
    </submittedName>
</protein>
<evidence type="ECO:0000256" key="10">
    <source>
        <dbReference type="ARBA" id="ARBA00023136"/>
    </source>
</evidence>
<dbReference type="OrthoDB" id="6071166at2759"/>
<dbReference type="SMART" id="SM00219">
    <property type="entry name" value="TyrKc"/>
    <property type="match status" value="1"/>
</dbReference>
<evidence type="ECO:0000256" key="17">
    <source>
        <dbReference type="SAM" id="MobiDB-lite"/>
    </source>
</evidence>
<feature type="signal peptide" evidence="19">
    <location>
        <begin position="1"/>
        <end position="19"/>
    </location>
</feature>
<dbReference type="PROSITE" id="PS50011">
    <property type="entry name" value="PROTEIN_KINASE_DOM"/>
    <property type="match status" value="1"/>
</dbReference>
<dbReference type="GO" id="GO:0048680">
    <property type="term" value="P:positive regulation of axon regeneration"/>
    <property type="evidence" value="ECO:0007669"/>
    <property type="project" value="UniProtKB-ARBA"/>
</dbReference>
<keyword evidence="8" id="KW-0067">ATP-binding</keyword>
<evidence type="ECO:0000256" key="5">
    <source>
        <dbReference type="ARBA" id="ARBA00022729"/>
    </source>
</evidence>
<evidence type="ECO:0000256" key="4">
    <source>
        <dbReference type="ARBA" id="ARBA00022692"/>
    </source>
</evidence>
<dbReference type="InterPro" id="IPR011009">
    <property type="entry name" value="Kinase-like_dom_sf"/>
</dbReference>
<dbReference type="GO" id="GO:0030182">
    <property type="term" value="P:neuron differentiation"/>
    <property type="evidence" value="ECO:0007669"/>
    <property type="project" value="UniProtKB-ARBA"/>
</dbReference>
<accession>A0A7R8CDB8</accession>
<dbReference type="Gene3D" id="2.60.120.260">
    <property type="entry name" value="Galactose-binding domain-like"/>
    <property type="match status" value="1"/>
</dbReference>
<dbReference type="GO" id="GO:0038062">
    <property type="term" value="F:protein tyrosine kinase collagen receptor activity"/>
    <property type="evidence" value="ECO:0007669"/>
    <property type="project" value="TreeGrafter"/>
</dbReference>
<dbReference type="EC" id="2.7.10.1" evidence="20"/>
<evidence type="ECO:0000256" key="18">
    <source>
        <dbReference type="SAM" id="Phobius"/>
    </source>
</evidence>
<evidence type="ECO:0000256" key="11">
    <source>
        <dbReference type="ARBA" id="ARBA00023137"/>
    </source>
</evidence>
<evidence type="ECO:0000256" key="2">
    <source>
        <dbReference type="ARBA" id="ARBA00022475"/>
    </source>
</evidence>
<keyword evidence="10 18" id="KW-0472">Membrane</keyword>
<dbReference type="SUPFAM" id="SSF49785">
    <property type="entry name" value="Galactose-binding domain-like"/>
    <property type="match status" value="1"/>
</dbReference>
<dbReference type="PROSITE" id="PS50022">
    <property type="entry name" value="FA58C_3"/>
    <property type="match status" value="1"/>
</dbReference>
<dbReference type="PANTHER" id="PTHR24416">
    <property type="entry name" value="TYROSINE-PROTEIN KINASE RECEPTOR"/>
    <property type="match status" value="1"/>
</dbReference>
<dbReference type="SUPFAM" id="SSF56112">
    <property type="entry name" value="Protein kinase-like (PK-like)"/>
    <property type="match status" value="1"/>
</dbReference>
<evidence type="ECO:0000256" key="16">
    <source>
        <dbReference type="ARBA" id="ARBA00061639"/>
    </source>
</evidence>
<comment type="subcellular location">
    <subcellularLocation>
        <location evidence="1">Cell membrane</location>
        <topology evidence="1">Single-pass type I membrane protein</topology>
    </subcellularLocation>
</comment>
<comment type="catalytic activity">
    <reaction evidence="15">
        <text>L-tyrosyl-[protein] + ATP = O-phospho-L-tyrosyl-[protein] + ADP + H(+)</text>
        <dbReference type="Rhea" id="RHEA:10596"/>
        <dbReference type="Rhea" id="RHEA-COMP:10136"/>
        <dbReference type="Rhea" id="RHEA-COMP:20101"/>
        <dbReference type="ChEBI" id="CHEBI:15378"/>
        <dbReference type="ChEBI" id="CHEBI:30616"/>
        <dbReference type="ChEBI" id="CHEBI:46858"/>
        <dbReference type="ChEBI" id="CHEBI:61978"/>
        <dbReference type="ChEBI" id="CHEBI:456216"/>
        <dbReference type="EC" id="2.7.10.1"/>
    </reaction>
</comment>
<evidence type="ECO:0000256" key="12">
    <source>
        <dbReference type="ARBA" id="ARBA00023157"/>
    </source>
</evidence>
<comment type="similarity">
    <text evidence="16">Belongs to the protein kinase superfamily. Tyr protein kinase family. Insulin receptor subfamily.</text>
</comment>
<feature type="region of interest" description="Disordered" evidence="17">
    <location>
        <begin position="455"/>
        <end position="479"/>
    </location>
</feature>
<dbReference type="Proteomes" id="UP000675881">
    <property type="component" value="Chromosome 1"/>
</dbReference>
<feature type="region of interest" description="Disordered" evidence="17">
    <location>
        <begin position="555"/>
        <end position="643"/>
    </location>
</feature>
<reference evidence="20" key="1">
    <citation type="submission" date="2021-02" db="EMBL/GenBank/DDBJ databases">
        <authorList>
            <person name="Bekaert M."/>
        </authorList>
    </citation>
    <scope>NUCLEOTIDE SEQUENCE</scope>
    <source>
        <strain evidence="20">IoA-00</strain>
    </source>
</reference>
<keyword evidence="21" id="KW-1185">Reference proteome</keyword>
<feature type="compositionally biased region" description="Polar residues" evidence="17">
    <location>
        <begin position="563"/>
        <end position="582"/>
    </location>
</feature>
<dbReference type="GO" id="GO:0043235">
    <property type="term" value="C:receptor complex"/>
    <property type="evidence" value="ECO:0007669"/>
    <property type="project" value="TreeGrafter"/>
</dbReference>
<evidence type="ECO:0000256" key="9">
    <source>
        <dbReference type="ARBA" id="ARBA00022989"/>
    </source>
</evidence>
<dbReference type="Gene3D" id="2.60.120.1190">
    <property type="match status" value="1"/>
</dbReference>
<keyword evidence="7" id="KW-0418">Kinase</keyword>
<dbReference type="CDD" id="cd00057">
    <property type="entry name" value="FA58C"/>
    <property type="match status" value="1"/>
</dbReference>
<dbReference type="FunFam" id="1.10.510.10:FF:001512">
    <property type="entry name" value="Receptor tyrosine-protein kinase erbB-2"/>
    <property type="match status" value="1"/>
</dbReference>
<dbReference type="AlphaFoldDB" id="A0A7R8CDB8"/>
<dbReference type="GO" id="GO:0051897">
    <property type="term" value="P:positive regulation of phosphatidylinositol 3-kinase/protein kinase B signal transduction"/>
    <property type="evidence" value="ECO:0007669"/>
    <property type="project" value="TreeGrafter"/>
</dbReference>
<keyword evidence="4 18" id="KW-0812">Transmembrane</keyword>
<feature type="chain" id="PRO_5043490192" evidence="19">
    <location>
        <begin position="20"/>
        <end position="1003"/>
    </location>
</feature>
<dbReference type="GO" id="GO:0048468">
    <property type="term" value="P:cell development"/>
    <property type="evidence" value="ECO:0007669"/>
    <property type="project" value="UniProtKB-ARBA"/>
</dbReference>
<feature type="region of interest" description="Disordered" evidence="17">
    <location>
        <begin position="40"/>
        <end position="64"/>
    </location>
</feature>
<dbReference type="InterPro" id="IPR000719">
    <property type="entry name" value="Prot_kinase_dom"/>
</dbReference>
<dbReference type="GO" id="GO:0005886">
    <property type="term" value="C:plasma membrane"/>
    <property type="evidence" value="ECO:0007669"/>
    <property type="project" value="UniProtKB-SubCell"/>
</dbReference>
<dbReference type="EMBL" id="HG994580">
    <property type="protein sequence ID" value="CAF2778223.1"/>
    <property type="molecule type" value="Genomic_DNA"/>
</dbReference>
<proteinExistence type="inferred from homology"/>
<gene>
    <name evidence="20" type="ORF">LSAA_809</name>
</gene>
<feature type="compositionally biased region" description="Low complexity" evidence="17">
    <location>
        <begin position="583"/>
        <end position="603"/>
    </location>
</feature>
<keyword evidence="6" id="KW-0547">Nucleotide-binding</keyword>
<evidence type="ECO:0000256" key="6">
    <source>
        <dbReference type="ARBA" id="ARBA00022741"/>
    </source>
</evidence>
<dbReference type="Pfam" id="PF00754">
    <property type="entry name" value="F5_F8_type_C"/>
    <property type="match status" value="1"/>
</dbReference>
<keyword evidence="12" id="KW-1015">Disulfide bond</keyword>
<dbReference type="PANTHER" id="PTHR24416:SF580">
    <property type="entry name" value="DISCOIDIN DOMAIN RECEPTOR, ISOFORM F"/>
    <property type="match status" value="1"/>
</dbReference>
<evidence type="ECO:0000256" key="13">
    <source>
        <dbReference type="ARBA" id="ARBA00023170"/>
    </source>
</evidence>
<evidence type="ECO:0000313" key="21">
    <source>
        <dbReference type="Proteomes" id="UP000675881"/>
    </source>
</evidence>
<keyword evidence="14" id="KW-0325">Glycoprotein</keyword>
<dbReference type="InterPro" id="IPR048525">
    <property type="entry name" value="DDR1-2_DS-like"/>
</dbReference>
<keyword evidence="13" id="KW-0675">Receptor</keyword>
<keyword evidence="2" id="KW-1003">Cell membrane</keyword>